<evidence type="ECO:0000313" key="1">
    <source>
        <dbReference type="EMBL" id="MBI8988370.1"/>
    </source>
</evidence>
<proteinExistence type="predicted"/>
<dbReference type="AlphaFoldDB" id="A0A934M7T6"/>
<dbReference type="PROSITE" id="PS51257">
    <property type="entry name" value="PROKAR_LIPOPROTEIN"/>
    <property type="match status" value="1"/>
</dbReference>
<sequence>MTLKETPPPLRRLFRVLLGTVVGVPLVAACAPEPSAPPGESEFRPVQISVNSSSIEQRILGEMYQRTLRAHDRDAYLTLETASNDNQRIERLNERRADLVVGCTGELLHQLDPVAAEELSREYTAALENGEVDKNSGEWREKVYAALVGSLPGNMMATDPSNALGCTDYDGPELPQNIVPVYRKPMLNRRDRLILNSVGGTISTADIRELTRNALESNSVSAAVVPYLQAEGL</sequence>
<comment type="caution">
    <text evidence="1">The sequence shown here is derived from an EMBL/GenBank/DDBJ whole genome shotgun (WGS) entry which is preliminary data.</text>
</comment>
<dbReference type="Gene3D" id="3.40.190.10">
    <property type="entry name" value="Periplasmic binding protein-like II"/>
    <property type="match status" value="1"/>
</dbReference>
<name>A0A934M7T6_9CORY</name>
<gene>
    <name evidence="1" type="ORF">JDV75_01130</name>
</gene>
<dbReference type="Proteomes" id="UP000645966">
    <property type="component" value="Unassembled WGS sequence"/>
</dbReference>
<accession>A0A934M7T6</accession>
<dbReference type="RefSeq" id="WP_198737417.1">
    <property type="nucleotide sequence ID" value="NZ_JAEIOS010000009.1"/>
</dbReference>
<evidence type="ECO:0000313" key="2">
    <source>
        <dbReference type="Proteomes" id="UP000645966"/>
    </source>
</evidence>
<reference evidence="1" key="1">
    <citation type="submission" date="2020-12" db="EMBL/GenBank/DDBJ databases">
        <title>Genome public.</title>
        <authorList>
            <person name="Sun Q."/>
        </authorList>
    </citation>
    <scope>NUCLEOTIDE SEQUENCE</scope>
    <source>
        <strain evidence="1">CCM 8863</strain>
    </source>
</reference>
<protein>
    <submittedName>
        <fullName evidence="1">Uncharacterized protein</fullName>
    </submittedName>
</protein>
<organism evidence="1 2">
    <name type="scientific">Corynebacterium meridianum</name>
    <dbReference type="NCBI Taxonomy" id="2765363"/>
    <lineage>
        <taxon>Bacteria</taxon>
        <taxon>Bacillati</taxon>
        <taxon>Actinomycetota</taxon>
        <taxon>Actinomycetes</taxon>
        <taxon>Mycobacteriales</taxon>
        <taxon>Corynebacteriaceae</taxon>
        <taxon>Corynebacterium</taxon>
    </lineage>
</organism>
<dbReference type="EMBL" id="JAEIOS010000009">
    <property type="protein sequence ID" value="MBI8988370.1"/>
    <property type="molecule type" value="Genomic_DNA"/>
</dbReference>
<keyword evidence="2" id="KW-1185">Reference proteome</keyword>